<evidence type="ECO:0000313" key="1">
    <source>
        <dbReference type="EMBL" id="SYV94199.1"/>
    </source>
</evidence>
<protein>
    <submittedName>
        <fullName evidence="1">Uncharacterized protein</fullName>
    </submittedName>
</protein>
<dbReference type="InterPro" id="IPR054689">
    <property type="entry name" value="MG075-like"/>
</dbReference>
<dbReference type="AlphaFoldDB" id="A0A3B0PC94"/>
<dbReference type="EMBL" id="LS991952">
    <property type="protein sequence ID" value="SYV94199.1"/>
    <property type="molecule type" value="Genomic_DNA"/>
</dbReference>
<sequence>MVDQTLNYSLNRKYLTKTRIILPGGDGKKNHLILQENNPYENVALFTYNANQSLINQYDRMNEQDKRKLREQILMITDRRARVKGIDRDPKTRETSLLPQSLRMLDSLIQIKGVNPSLVIHTNW</sequence>
<feature type="non-terminal residue" evidence="1">
    <location>
        <position position="124"/>
    </location>
</feature>
<proteinExistence type="predicted"/>
<reference evidence="2" key="1">
    <citation type="submission" date="2018-06" db="EMBL/GenBank/DDBJ databases">
        <authorList>
            <consortium name="Pathogen Informatics"/>
        </authorList>
    </citation>
    <scope>NUCLEOTIDE SEQUENCE [LARGE SCALE GENOMIC DNA]</scope>
    <source>
        <strain evidence="2">NCTC10115</strain>
    </source>
</reference>
<dbReference type="NCBIfam" id="NF045696">
    <property type="entry name" value="MG075_fam"/>
    <property type="match status" value="1"/>
</dbReference>
<accession>A0A3B0PC94</accession>
<evidence type="ECO:0000313" key="2">
    <source>
        <dbReference type="Proteomes" id="UP000260136"/>
    </source>
</evidence>
<dbReference type="InterPro" id="IPR057145">
    <property type="entry name" value="P116"/>
</dbReference>
<name>A0A3B0PC94_MYCGL</name>
<organism evidence="1 2">
    <name type="scientific">Mycoplasmoides gallisepticum</name>
    <name type="common">Mycoplasma gallisepticum</name>
    <dbReference type="NCBI Taxonomy" id="2096"/>
    <lineage>
        <taxon>Bacteria</taxon>
        <taxon>Bacillati</taxon>
        <taxon>Mycoplasmatota</taxon>
        <taxon>Mycoplasmoidales</taxon>
        <taxon>Mycoplasmoidaceae</taxon>
        <taxon>Mycoplasmoides</taxon>
    </lineage>
</organism>
<dbReference type="Pfam" id="PF23707">
    <property type="entry name" value="P116"/>
    <property type="match status" value="1"/>
</dbReference>
<gene>
    <name evidence="1" type="ORF">NCTC10115_00511</name>
</gene>
<dbReference type="Proteomes" id="UP000260136">
    <property type="component" value="Chromosome"/>
</dbReference>